<evidence type="ECO:0000256" key="2">
    <source>
        <dbReference type="ARBA" id="ARBA00022801"/>
    </source>
</evidence>
<dbReference type="PROSITE" id="PS51845">
    <property type="entry name" value="PDEASE_I_2"/>
    <property type="match status" value="1"/>
</dbReference>
<dbReference type="SUPFAM" id="SSF109604">
    <property type="entry name" value="HD-domain/PDEase-like"/>
    <property type="match status" value="1"/>
</dbReference>
<evidence type="ECO:0000313" key="4">
    <source>
        <dbReference type="EMBL" id="CAK0855030.1"/>
    </source>
</evidence>
<dbReference type="InterPro" id="IPR002073">
    <property type="entry name" value="PDEase_catalytic_dom"/>
</dbReference>
<organism evidence="4 5">
    <name type="scientific">Prorocentrum cordatum</name>
    <dbReference type="NCBI Taxonomy" id="2364126"/>
    <lineage>
        <taxon>Eukaryota</taxon>
        <taxon>Sar</taxon>
        <taxon>Alveolata</taxon>
        <taxon>Dinophyceae</taxon>
        <taxon>Prorocentrales</taxon>
        <taxon>Prorocentraceae</taxon>
        <taxon>Prorocentrum</taxon>
    </lineage>
</organism>
<keyword evidence="1" id="KW-0479">Metal-binding</keyword>
<comment type="caution">
    <text evidence="4">The sequence shown here is derived from an EMBL/GenBank/DDBJ whole genome shotgun (WGS) entry which is preliminary data.</text>
</comment>
<dbReference type="PANTHER" id="PTHR11347">
    <property type="entry name" value="CYCLIC NUCLEOTIDE PHOSPHODIESTERASE"/>
    <property type="match status" value="1"/>
</dbReference>
<feature type="domain" description="PDEase" evidence="3">
    <location>
        <begin position="520"/>
        <end position="629"/>
    </location>
</feature>
<reference evidence="4" key="1">
    <citation type="submission" date="2023-10" db="EMBL/GenBank/DDBJ databases">
        <authorList>
            <person name="Chen Y."/>
            <person name="Shah S."/>
            <person name="Dougan E. K."/>
            <person name="Thang M."/>
            <person name="Chan C."/>
        </authorList>
    </citation>
    <scope>NUCLEOTIDE SEQUENCE [LARGE SCALE GENOMIC DNA]</scope>
</reference>
<dbReference type="Pfam" id="PF00233">
    <property type="entry name" value="PDEase_I"/>
    <property type="match status" value="1"/>
</dbReference>
<evidence type="ECO:0000256" key="1">
    <source>
        <dbReference type="ARBA" id="ARBA00022723"/>
    </source>
</evidence>
<dbReference type="Proteomes" id="UP001189429">
    <property type="component" value="Unassembled WGS sequence"/>
</dbReference>
<dbReference type="Gene3D" id="1.10.1300.10">
    <property type="entry name" value="3'5'-cyclic nucleotide phosphodiesterase, catalytic domain"/>
    <property type="match status" value="1"/>
</dbReference>
<gene>
    <name evidence="4" type="ORF">PCOR1329_LOCUS45876</name>
</gene>
<dbReference type="EMBL" id="CAUYUJ010015512">
    <property type="protein sequence ID" value="CAK0855030.1"/>
    <property type="molecule type" value="Genomic_DNA"/>
</dbReference>
<proteinExistence type="predicted"/>
<protein>
    <recommendedName>
        <fullName evidence="3">PDEase domain-containing protein</fullName>
    </recommendedName>
</protein>
<dbReference type="InterPro" id="IPR036971">
    <property type="entry name" value="PDEase_catalytic_dom_sf"/>
</dbReference>
<keyword evidence="5" id="KW-1185">Reference proteome</keyword>
<keyword evidence="2" id="KW-0378">Hydrolase</keyword>
<sequence>MFVEGANEVAGGMSTEAIASLDVAVAGHVLAAVRTQAEEMLRAMRGAVASPDAQEAGGRFVGAAVTSLEVKDVLISLGIRDVLVAAVKQHPRHPGVQDSVQYALLKVVGWRAPAEVLGDPELAASPQAVSAALWALGSRGAGSEQHWDVDSLAALPWAERRELAELARAALERFPDNLVLRSRSLDVMGLMLGAKVPGSDHEVAAMAVPPIVLAMQAHLDERDLQWSAARALVRVVEGNSSAIRSLRAYRNEFIALLDSIMALQEHSQTLSNLSRVRLTVAGVVGVLEAIQGGRWGNAQVEASLQAIEKAEECDSSSLLKIDAVGLIITRGMGQDCPAPAGITALGRVLEFLIQDATAAACSTGGDLSQHQDAIQRGVDAIVCRLQAEVQSVEAGGKPYVKVYSRALIALRNVSRRSDSLGARIAASPTVKAAMKIALERDYLATFGPSRHWNEAHLWTSDMRTREEGAEAGLFASRARGQHSKHVSDLIEFVEEEICEADDEDSAPARESMGKQKALDKKLFILASVLHAADISNPCKPHKLMLNWTEKVLAEFWDQGDEELRLGLEVSPLCDRQAGMKAVPKGQIGFINFVVQPFFAPMVRIIPEVQEALDALEQNKAFWQTKDEEGAAFFDIYPRCSPAASDAAPALEPGAAVGAAFAPRNRVASLEPPPDESDDSG</sequence>
<accession>A0ABN9U8U8</accession>
<name>A0ABN9U8U8_9DINO</name>
<evidence type="ECO:0000313" key="5">
    <source>
        <dbReference type="Proteomes" id="UP001189429"/>
    </source>
</evidence>
<evidence type="ECO:0000259" key="3">
    <source>
        <dbReference type="PROSITE" id="PS51845"/>
    </source>
</evidence>